<dbReference type="EMBL" id="CAXAMN010008567">
    <property type="protein sequence ID" value="CAK9025763.1"/>
    <property type="molecule type" value="Genomic_DNA"/>
</dbReference>
<dbReference type="Proteomes" id="UP001642484">
    <property type="component" value="Unassembled WGS sequence"/>
</dbReference>
<feature type="region of interest" description="Disordered" evidence="1">
    <location>
        <begin position="108"/>
        <end position="168"/>
    </location>
</feature>
<accession>A0ABP0KGE2</accession>
<reference evidence="2 3" key="1">
    <citation type="submission" date="2024-02" db="EMBL/GenBank/DDBJ databases">
        <authorList>
            <person name="Chen Y."/>
            <person name="Shah S."/>
            <person name="Dougan E. K."/>
            <person name="Thang M."/>
            <person name="Chan C."/>
        </authorList>
    </citation>
    <scope>NUCLEOTIDE SEQUENCE [LARGE SCALE GENOMIC DNA]</scope>
</reference>
<organism evidence="2 3">
    <name type="scientific">Durusdinium trenchii</name>
    <dbReference type="NCBI Taxonomy" id="1381693"/>
    <lineage>
        <taxon>Eukaryota</taxon>
        <taxon>Sar</taxon>
        <taxon>Alveolata</taxon>
        <taxon>Dinophyceae</taxon>
        <taxon>Suessiales</taxon>
        <taxon>Symbiodiniaceae</taxon>
        <taxon>Durusdinium</taxon>
    </lineage>
</organism>
<sequence length="280" mass="31180">WDAEATARFFTRTAAMEDSRYKWETVRSTLIEQETTRLMQEESRQVVAESLPKSVWKARGYDEEMIERFPAEKDSKFGQLYSIPVKADVWKDVKSKVTEQILHKERAVLEKSKRKQPDTDSTENNKEPAWDVAKVAKTVATPAAKGKAKAGSKAGEAKQQEKQAKQVLKDNEKKNALAAKAVAALTALDKSLLGLIQPATKNGLDPSKISSLQEARAQTESWMKAAIECLAWTEYPPVLEKEPLPDLPFDAEALNSHLKASKQVMAELRKEIRAGKGTAA</sequence>
<gene>
    <name evidence="2" type="ORF">CCMP2556_LOCUS16119</name>
</gene>
<proteinExistence type="predicted"/>
<evidence type="ECO:0000313" key="3">
    <source>
        <dbReference type="Proteomes" id="UP001642484"/>
    </source>
</evidence>
<feature type="compositionally biased region" description="Basic and acidic residues" evidence="1">
    <location>
        <begin position="155"/>
        <end position="168"/>
    </location>
</feature>
<protein>
    <submittedName>
        <fullName evidence="2">Uncharacterized protein</fullName>
    </submittedName>
</protein>
<feature type="non-terminal residue" evidence="2">
    <location>
        <position position="1"/>
    </location>
</feature>
<feature type="compositionally biased region" description="Basic and acidic residues" evidence="1">
    <location>
        <begin position="108"/>
        <end position="129"/>
    </location>
</feature>
<name>A0ABP0KGE2_9DINO</name>
<keyword evidence="3" id="KW-1185">Reference proteome</keyword>
<feature type="compositionally biased region" description="Low complexity" evidence="1">
    <location>
        <begin position="132"/>
        <end position="154"/>
    </location>
</feature>
<evidence type="ECO:0000313" key="2">
    <source>
        <dbReference type="EMBL" id="CAK9025763.1"/>
    </source>
</evidence>
<comment type="caution">
    <text evidence="2">The sequence shown here is derived from an EMBL/GenBank/DDBJ whole genome shotgun (WGS) entry which is preliminary data.</text>
</comment>
<evidence type="ECO:0000256" key="1">
    <source>
        <dbReference type="SAM" id="MobiDB-lite"/>
    </source>
</evidence>